<sequence length="402" mass="43768">MSWYDMGPVSTCKLFGAVRAVTGIKNAVPLIHGPRGCAYHIGYLLTARGGRRIAVASTELSESDVVFGASEKLRDRIIEVDRTRKPDIIVIMSSCATSIIGEDIGRVADETSELVDAELITVSAGGFESSQGEGYEEVMMALIHKFCWRMEPSSKPSVNIIGEFRGGADLREVRESLSLMGVDVNCVLTSGCSIRDMTMIPAGHLNCSFCDVSGIAPCRFLEENFGTPFIHHPIPIGFSNSLRFYREVLGYLNLDYPINEEFSAFIEERDRIRAELEGLRVAVVSGPTRAVALTEFITELRMKPVLVSMDMIGDYTLENLRGVPGLRSEILVGVDVSDIEEAIIRTEPELILGGLAETRISEVSGAPLIDVMHGSSLTAGFRGAVNLGARMCGAVYGDHDCY</sequence>
<dbReference type="EMBL" id="AE000666">
    <property type="protein sequence ID" value="AAB85957.1"/>
    <property type="molecule type" value="Genomic_DNA"/>
</dbReference>
<dbReference type="EnsemblBacteria" id="AAB85957">
    <property type="protein sequence ID" value="AAB85957"/>
    <property type="gene ID" value="MTH_1482"/>
</dbReference>
<dbReference type="HOGENOM" id="CLU_025876_2_0_2"/>
<organism evidence="2 3">
    <name type="scientific">Methanothermobacter thermautotrophicus (strain ATCC 29096 / DSM 1053 / JCM 10044 / NBRC 100330 / Delta H)</name>
    <name type="common">Methanobacterium thermoautotrophicum</name>
    <dbReference type="NCBI Taxonomy" id="187420"/>
    <lineage>
        <taxon>Archaea</taxon>
        <taxon>Methanobacteriati</taxon>
        <taxon>Methanobacteriota</taxon>
        <taxon>Methanomada group</taxon>
        <taxon>Methanobacteria</taxon>
        <taxon>Methanobacteriales</taxon>
        <taxon>Methanobacteriaceae</taxon>
        <taxon>Methanothermobacter</taxon>
    </lineage>
</organism>
<dbReference type="Proteomes" id="UP000005223">
    <property type="component" value="Chromosome"/>
</dbReference>
<dbReference type="PaxDb" id="187420-MTH_1482"/>
<dbReference type="PANTHER" id="PTHR42956">
    <property type="entry name" value="NITROGENASE IRON-MOLYBDENUM COFACTOR BIOSYNTHESIS PROTEIN NIFE"/>
    <property type="match status" value="1"/>
</dbReference>
<keyword evidence="3" id="KW-1185">Reference proteome</keyword>
<dbReference type="KEGG" id="mth:MTH_1482"/>
<dbReference type="CDD" id="cd00316">
    <property type="entry name" value="Oxidoreductase_nitrogenase"/>
    <property type="match status" value="1"/>
</dbReference>
<dbReference type="SUPFAM" id="SSF53807">
    <property type="entry name" value="Helical backbone' metal receptor"/>
    <property type="match status" value="1"/>
</dbReference>
<dbReference type="Pfam" id="PF00148">
    <property type="entry name" value="Oxidored_nitro"/>
    <property type="match status" value="1"/>
</dbReference>
<protein>
    <submittedName>
        <fullName evidence="2">Nitrogenase iron-molybdenum cofactor biosynthesis protein NifE homolog</fullName>
    </submittedName>
</protein>
<evidence type="ECO:0000313" key="2">
    <source>
        <dbReference type="EMBL" id="AAB85957.1"/>
    </source>
</evidence>
<dbReference type="InParanoid" id="O27526"/>
<dbReference type="InterPro" id="IPR000510">
    <property type="entry name" value="Nase/OxRdtase_comp1"/>
</dbReference>
<dbReference type="AlphaFoldDB" id="O27526"/>
<name>O27526_METTH</name>
<proteinExistence type="predicted"/>
<gene>
    <name evidence="2" type="ordered locus">MTH_1482</name>
</gene>
<feature type="domain" description="Nitrogenase/oxidoreductase component 1" evidence="1">
    <location>
        <begin position="12"/>
        <end position="395"/>
    </location>
</feature>
<dbReference type="GeneID" id="82297912"/>
<dbReference type="GO" id="GO:0016491">
    <property type="term" value="F:oxidoreductase activity"/>
    <property type="evidence" value="ECO:0007669"/>
    <property type="project" value="InterPro"/>
</dbReference>
<dbReference type="STRING" id="187420.MTH_1482"/>
<evidence type="ECO:0000313" key="3">
    <source>
        <dbReference type="Proteomes" id="UP000005223"/>
    </source>
</evidence>
<reference evidence="2 3" key="1">
    <citation type="journal article" date="1997" name="J. Bacteriol.">
        <title>Complete genome sequence of Methanobacterium thermoautotrophicum deltaH: functional analysis and comparative genomics.</title>
        <authorList>
            <person name="Smith D.R."/>
            <person name="Doucette-Stamm L.A."/>
            <person name="Deloughery C."/>
            <person name="Lee H.-M."/>
            <person name="Dubois J."/>
            <person name="Aldredge T."/>
            <person name="Bashirzadeh R."/>
            <person name="Blakely D."/>
            <person name="Cook R."/>
            <person name="Gilbert K."/>
            <person name="Harrison D."/>
            <person name="Hoang L."/>
            <person name="Keagle P."/>
            <person name="Lumm W."/>
            <person name="Pothier B."/>
            <person name="Qiu D."/>
            <person name="Spadafora R."/>
            <person name="Vicare R."/>
            <person name="Wang Y."/>
            <person name="Wierzbowski J."/>
            <person name="Gibson R."/>
            <person name="Jiwani N."/>
            <person name="Caruso A."/>
            <person name="Bush D."/>
            <person name="Safer H."/>
            <person name="Patwell D."/>
            <person name="Prabhakar S."/>
            <person name="McDougall S."/>
            <person name="Shimer G."/>
            <person name="Goyal A."/>
            <person name="Pietrovski S."/>
            <person name="Church G.M."/>
            <person name="Daniels C.J."/>
            <person name="Mao J.-i."/>
            <person name="Rice P."/>
            <person name="Nolling J."/>
            <person name="Reeve J.N."/>
        </authorList>
    </citation>
    <scope>NUCLEOTIDE SEQUENCE [LARGE SCALE GENOMIC DNA]</scope>
    <source>
        <strain evidence="3">ATCC 29096 / DSM 1053 / JCM 10044 / NBRC 100330 / Delta H</strain>
    </source>
</reference>
<dbReference type="RefSeq" id="WP_010877092.1">
    <property type="nucleotide sequence ID" value="NC_000916.1"/>
</dbReference>
<dbReference type="Gene3D" id="3.40.50.1980">
    <property type="entry name" value="Nitrogenase molybdenum iron protein domain"/>
    <property type="match status" value="3"/>
</dbReference>
<dbReference type="InterPro" id="IPR049939">
    <property type="entry name" value="NifE-like"/>
</dbReference>
<dbReference type="PIR" id="E69064">
    <property type="entry name" value="E69064"/>
</dbReference>
<accession>O27526</accession>
<evidence type="ECO:0000259" key="1">
    <source>
        <dbReference type="Pfam" id="PF00148"/>
    </source>
</evidence>
<dbReference type="PANTHER" id="PTHR42956:SF1">
    <property type="entry name" value="NITROGENASE IRON-MOLYBDENUM COFACTOR BIOSYNTHESIS PROTEIN NIFE"/>
    <property type="match status" value="1"/>
</dbReference>